<dbReference type="RefSeq" id="WP_125127743.1">
    <property type="nucleotide sequence ID" value="NZ_RHJS01000002.1"/>
</dbReference>
<dbReference type="AlphaFoldDB" id="A0A3R8LKK2"/>
<gene>
    <name evidence="2" type="ORF">EBB54_13410</name>
</gene>
<evidence type="ECO:0000256" key="1">
    <source>
        <dbReference type="SAM" id="Coils"/>
    </source>
</evidence>
<protein>
    <submittedName>
        <fullName evidence="2">DUF945 domain-containing protein</fullName>
    </submittedName>
</protein>
<organism evidence="2 3">
    <name type="scientific">Schaedlerella arabinosiphila</name>
    <dbReference type="NCBI Taxonomy" id="2044587"/>
    <lineage>
        <taxon>Bacteria</taxon>
        <taxon>Bacillati</taxon>
        <taxon>Bacillota</taxon>
        <taxon>Clostridia</taxon>
        <taxon>Lachnospirales</taxon>
        <taxon>Lachnospiraceae</taxon>
        <taxon>Schaedlerella</taxon>
    </lineage>
</organism>
<comment type="caution">
    <text evidence="2">The sequence shown here is derived from an EMBL/GenBank/DDBJ whole genome shotgun (WGS) entry which is preliminary data.</text>
</comment>
<evidence type="ECO:0000313" key="3">
    <source>
        <dbReference type="Proteomes" id="UP000274920"/>
    </source>
</evidence>
<sequence length="310" mass="35152">MAANVESMFYVRETPWHGLGTKVKEAPASNDALILAGLNWQVLQEPIFTAASEPIEGYKVNIRDSDRKALGVVTDRYKVIQNNEAFAFTDELLGEGVRYETAGSLQGGKKVWLLAHMPQEYIISGEQISPYLVFSNTHDGSGAIKVALTPIRVVCQNTLNLALAKANRCWSMIHTGDIHEKMQEARDTLLRAENYMQELGQEFENLRMKKLSDRQVTEYIEILLPLEDNSTPQQTKNIRKLREDMKMRYFDAPDLQHVGKNAYRFVNAVSDFATHAEPLRKTANYKENLFARTMEGNPMIDKAYQMVCAA</sequence>
<accession>A0A3R8LKK2</accession>
<feature type="coiled-coil region" evidence="1">
    <location>
        <begin position="182"/>
        <end position="209"/>
    </location>
</feature>
<name>A0A3R8LKK2_9FIRM</name>
<dbReference type="Proteomes" id="UP000274920">
    <property type="component" value="Unassembled WGS sequence"/>
</dbReference>
<reference evidence="2" key="1">
    <citation type="submission" date="2018-10" db="EMBL/GenBank/DDBJ databases">
        <title>Schaedlerella arabinophila gen. nov. sp. nov., isolated from the mouse intestinal tract and comparative analysis with the genome of the closely related altered Schaedler flora strain ASF502.</title>
        <authorList>
            <person name="Miyake S."/>
            <person name="Soh M."/>
            <person name="Seedorf H."/>
        </authorList>
    </citation>
    <scope>NUCLEOTIDE SEQUENCE [LARGE SCALE GENOMIC DNA]</scope>
    <source>
        <strain evidence="2">DSM 106076</strain>
    </source>
</reference>
<keyword evidence="1" id="KW-0175">Coiled coil</keyword>
<keyword evidence="3" id="KW-1185">Reference proteome</keyword>
<dbReference type="NCBIfam" id="TIGR03299">
    <property type="entry name" value="LGT_TIGR03299"/>
    <property type="match status" value="1"/>
</dbReference>
<dbReference type="EMBL" id="RHJS01000002">
    <property type="protein sequence ID" value="RRK35341.1"/>
    <property type="molecule type" value="Genomic_DNA"/>
</dbReference>
<evidence type="ECO:0000313" key="2">
    <source>
        <dbReference type="EMBL" id="RRK35341.1"/>
    </source>
</evidence>
<proteinExistence type="predicted"/>
<dbReference type="InterPro" id="IPR017686">
    <property type="entry name" value="Phg/plasmid-like_prot"/>
</dbReference>
<dbReference type="InterPro" id="IPR026325">
    <property type="entry name" value="DUF932"/>
</dbReference>
<dbReference type="Pfam" id="PF06067">
    <property type="entry name" value="DUF932"/>
    <property type="match status" value="1"/>
</dbReference>